<reference evidence="3 4" key="1">
    <citation type="submission" date="2019-08" db="EMBL/GenBank/DDBJ databases">
        <title>Bacillus genomes from the desert of Cuatro Cienegas, Coahuila.</title>
        <authorList>
            <person name="Olmedo-Alvarez G."/>
        </authorList>
    </citation>
    <scope>NUCLEOTIDE SEQUENCE [LARGE SCALE GENOMIC DNA]</scope>
    <source>
        <strain evidence="3 4">CH87b_3T</strain>
    </source>
</reference>
<dbReference type="PANTHER" id="PTHR13947:SF37">
    <property type="entry name" value="LD18367P"/>
    <property type="match status" value="1"/>
</dbReference>
<dbReference type="GO" id="GO:0008080">
    <property type="term" value="F:N-acetyltransferase activity"/>
    <property type="evidence" value="ECO:0007669"/>
    <property type="project" value="InterPro"/>
</dbReference>
<dbReference type="OrthoDB" id="9803233at2"/>
<dbReference type="PROSITE" id="PS51186">
    <property type="entry name" value="GNAT"/>
    <property type="match status" value="1"/>
</dbReference>
<dbReference type="InterPro" id="IPR016181">
    <property type="entry name" value="Acyl_CoA_acyltransferase"/>
</dbReference>
<feature type="domain" description="N-acetyltransferase" evidence="2">
    <location>
        <begin position="1"/>
        <end position="169"/>
    </location>
</feature>
<proteinExistence type="predicted"/>
<name>A0A5D4TNX7_9BACI</name>
<dbReference type="RefSeq" id="WP_148970522.1">
    <property type="nucleotide sequence ID" value="NZ_JBNIKW010000006.1"/>
</dbReference>
<evidence type="ECO:0000313" key="3">
    <source>
        <dbReference type="EMBL" id="TYS83111.1"/>
    </source>
</evidence>
<gene>
    <name evidence="3" type="ORF">FZC85_18625</name>
</gene>
<comment type="caution">
    <text evidence="3">The sequence shown here is derived from an EMBL/GenBank/DDBJ whole genome shotgun (WGS) entry which is preliminary data.</text>
</comment>
<dbReference type="EMBL" id="VTEZ01000006">
    <property type="protein sequence ID" value="TYS83111.1"/>
    <property type="molecule type" value="Genomic_DNA"/>
</dbReference>
<dbReference type="CDD" id="cd04301">
    <property type="entry name" value="NAT_SF"/>
    <property type="match status" value="1"/>
</dbReference>
<dbReference type="Gene3D" id="3.40.630.30">
    <property type="match status" value="1"/>
</dbReference>
<organism evidence="3 4">
    <name type="scientific">Rossellomorea aquimaris</name>
    <dbReference type="NCBI Taxonomy" id="189382"/>
    <lineage>
        <taxon>Bacteria</taxon>
        <taxon>Bacillati</taxon>
        <taxon>Bacillota</taxon>
        <taxon>Bacilli</taxon>
        <taxon>Bacillales</taxon>
        <taxon>Bacillaceae</taxon>
        <taxon>Rossellomorea</taxon>
    </lineage>
</organism>
<dbReference type="SUPFAM" id="SSF55729">
    <property type="entry name" value="Acyl-CoA N-acyltransferases (Nat)"/>
    <property type="match status" value="1"/>
</dbReference>
<sequence length="172" mass="19675">MIIRRMNDDELEIVRTQRVECYEEYKDLVSEDHWNALKGTLSSENHLKPGIEIFVAEISAGIVGSVVLFPGRMEAYEWSAHVPDYPEIRMLAVDQEWRGKGIGKSLMHHCIEMSAKQGYSAVGLHTAEFMKNALSLYRKMNFQLVPELDFEPANDGIIVKGLKYFIPQTKNI</sequence>
<evidence type="ECO:0000259" key="2">
    <source>
        <dbReference type="PROSITE" id="PS51186"/>
    </source>
</evidence>
<dbReference type="InterPro" id="IPR050769">
    <property type="entry name" value="NAT_camello-type"/>
</dbReference>
<dbReference type="Proteomes" id="UP000324269">
    <property type="component" value="Unassembled WGS sequence"/>
</dbReference>
<keyword evidence="1 3" id="KW-0808">Transferase</keyword>
<evidence type="ECO:0000313" key="4">
    <source>
        <dbReference type="Proteomes" id="UP000324269"/>
    </source>
</evidence>
<evidence type="ECO:0000256" key="1">
    <source>
        <dbReference type="ARBA" id="ARBA00022679"/>
    </source>
</evidence>
<protein>
    <submittedName>
        <fullName evidence="3">GNAT family N-acetyltransferase</fullName>
    </submittedName>
</protein>
<dbReference type="AlphaFoldDB" id="A0A5D4TNX7"/>
<accession>A0A5D4TNX7</accession>
<dbReference type="InterPro" id="IPR000182">
    <property type="entry name" value="GNAT_dom"/>
</dbReference>
<dbReference type="Pfam" id="PF13508">
    <property type="entry name" value="Acetyltransf_7"/>
    <property type="match status" value="1"/>
</dbReference>
<dbReference type="PANTHER" id="PTHR13947">
    <property type="entry name" value="GNAT FAMILY N-ACETYLTRANSFERASE"/>
    <property type="match status" value="1"/>
</dbReference>